<dbReference type="Pfam" id="PF05681">
    <property type="entry name" value="Fumerase"/>
    <property type="match status" value="1"/>
</dbReference>
<accession>A0A1G9RI36</accession>
<protein>
    <submittedName>
        <fullName evidence="8">Fumarase, class I alpha subunit</fullName>
    </submittedName>
</protein>
<dbReference type="AlphaFoldDB" id="A0A1G9RI36"/>
<gene>
    <name evidence="8" type="ORF">SAMN04488692_12218</name>
</gene>
<sequence length="281" mass="30061">MRKIKVDEITEEVARLAQESNYYLPDEMEEFLDKAARQEESPAAREALEQIRKNAEIAAEEKLPMCQDTGVTVVFAEIGSQVELVGGTLREAVNAGVRKGYKEGYLRKSIVKDPAGSRENTGDNTPAVIHTELVSGDDLKLTVAPKGGGSENMSRLEMLTPAAGVAGVKDFVVDTVIEAGPNPCPPIIVGVGIGGNFEKCALLAKKALLEPLTPERKDSEMPELEKELLEEINKSGIGAQGFGGITTALAVNIKTHPCHIASLPVAVNINCHAARHKSTVI</sequence>
<evidence type="ECO:0000256" key="2">
    <source>
        <dbReference type="ARBA" id="ARBA00022485"/>
    </source>
</evidence>
<evidence type="ECO:0000313" key="8">
    <source>
        <dbReference type="EMBL" id="SDM22999.1"/>
    </source>
</evidence>
<keyword evidence="6" id="KW-0456">Lyase</keyword>
<feature type="domain" description="Fe-S hydro-lyase tartrate dehydratase alpha-type catalytic" evidence="7">
    <location>
        <begin position="11"/>
        <end position="278"/>
    </location>
</feature>
<proteinExistence type="inferred from homology"/>
<keyword evidence="4" id="KW-0408">Iron</keyword>
<keyword evidence="2" id="KW-0004">4Fe-4S</keyword>
<dbReference type="GO" id="GO:0051539">
    <property type="term" value="F:4 iron, 4 sulfur cluster binding"/>
    <property type="evidence" value="ECO:0007669"/>
    <property type="project" value="UniProtKB-KW"/>
</dbReference>
<keyword evidence="3" id="KW-0479">Metal-binding</keyword>
<organism evidence="8 9">
    <name type="scientific">Halarsenatibacter silvermanii</name>
    <dbReference type="NCBI Taxonomy" id="321763"/>
    <lineage>
        <taxon>Bacteria</taxon>
        <taxon>Bacillati</taxon>
        <taxon>Bacillota</taxon>
        <taxon>Clostridia</taxon>
        <taxon>Halanaerobiales</taxon>
        <taxon>Halarsenatibacteraceae</taxon>
        <taxon>Halarsenatibacter</taxon>
    </lineage>
</organism>
<dbReference type="Proteomes" id="UP000199476">
    <property type="component" value="Unassembled WGS sequence"/>
</dbReference>
<comment type="similarity">
    <text evidence="1">Belongs to the class-I fumarase family.</text>
</comment>
<evidence type="ECO:0000256" key="6">
    <source>
        <dbReference type="ARBA" id="ARBA00023239"/>
    </source>
</evidence>
<evidence type="ECO:0000256" key="1">
    <source>
        <dbReference type="ARBA" id="ARBA00008876"/>
    </source>
</evidence>
<dbReference type="PANTHER" id="PTHR30389:SF17">
    <property type="entry name" value="L(+)-TARTRATE DEHYDRATASE SUBUNIT ALPHA-RELATED"/>
    <property type="match status" value="1"/>
</dbReference>
<evidence type="ECO:0000313" key="9">
    <source>
        <dbReference type="Proteomes" id="UP000199476"/>
    </source>
</evidence>
<dbReference type="RefSeq" id="WP_089761447.1">
    <property type="nucleotide sequence ID" value="NZ_FNGO01000022.1"/>
</dbReference>
<dbReference type="OrthoDB" id="9798978at2"/>
<evidence type="ECO:0000256" key="5">
    <source>
        <dbReference type="ARBA" id="ARBA00023014"/>
    </source>
</evidence>
<dbReference type="NCBIfam" id="NF004885">
    <property type="entry name" value="PRK06246.1"/>
    <property type="match status" value="1"/>
</dbReference>
<dbReference type="InterPro" id="IPR051208">
    <property type="entry name" value="Class-I_Fumarase/Tartrate_DH"/>
</dbReference>
<keyword evidence="9" id="KW-1185">Reference proteome</keyword>
<evidence type="ECO:0000256" key="3">
    <source>
        <dbReference type="ARBA" id="ARBA00022723"/>
    </source>
</evidence>
<name>A0A1G9RI36_9FIRM</name>
<dbReference type="InterPro" id="IPR004646">
    <property type="entry name" value="Fe-S_hydro-lyase_TtdA-typ_cat"/>
</dbReference>
<dbReference type="EMBL" id="FNGO01000022">
    <property type="protein sequence ID" value="SDM22999.1"/>
    <property type="molecule type" value="Genomic_DNA"/>
</dbReference>
<dbReference type="PANTHER" id="PTHR30389">
    <property type="entry name" value="FUMARATE HYDRATASE-RELATED"/>
    <property type="match status" value="1"/>
</dbReference>
<dbReference type="GO" id="GO:0046872">
    <property type="term" value="F:metal ion binding"/>
    <property type="evidence" value="ECO:0007669"/>
    <property type="project" value="UniProtKB-KW"/>
</dbReference>
<evidence type="ECO:0000259" key="7">
    <source>
        <dbReference type="Pfam" id="PF05681"/>
    </source>
</evidence>
<keyword evidence="5" id="KW-0411">Iron-sulfur</keyword>
<evidence type="ECO:0000256" key="4">
    <source>
        <dbReference type="ARBA" id="ARBA00023004"/>
    </source>
</evidence>
<dbReference type="NCBIfam" id="TIGR00722">
    <property type="entry name" value="ttdA_fumA_fumB"/>
    <property type="match status" value="1"/>
</dbReference>
<reference evidence="8 9" key="1">
    <citation type="submission" date="2016-10" db="EMBL/GenBank/DDBJ databases">
        <authorList>
            <person name="de Groot N.N."/>
        </authorList>
    </citation>
    <scope>NUCLEOTIDE SEQUENCE [LARGE SCALE GENOMIC DNA]</scope>
    <source>
        <strain evidence="8 9">SLAS-1</strain>
    </source>
</reference>
<dbReference type="STRING" id="321763.SAMN04488692_12218"/>
<dbReference type="GO" id="GO:0016829">
    <property type="term" value="F:lyase activity"/>
    <property type="evidence" value="ECO:0007669"/>
    <property type="project" value="UniProtKB-KW"/>
</dbReference>